<feature type="coiled-coil region" evidence="3">
    <location>
        <begin position="212"/>
        <end position="241"/>
    </location>
</feature>
<comment type="similarity">
    <text evidence="1 2">Belongs to the outer membrane factor (OMF) (TC 1.B.17) family.</text>
</comment>
<dbReference type="SUPFAM" id="SSF56954">
    <property type="entry name" value="Outer membrane efflux proteins (OEP)"/>
    <property type="match status" value="1"/>
</dbReference>
<dbReference type="PROSITE" id="PS51257">
    <property type="entry name" value="PROKAR_LIPOPROTEIN"/>
    <property type="match status" value="1"/>
</dbReference>
<proteinExistence type="inferred from homology"/>
<dbReference type="RefSeq" id="WP_018747949.1">
    <property type="nucleotide sequence ID" value="NZ_BSOZ01000004.1"/>
</dbReference>
<dbReference type="Proteomes" id="UP001156836">
    <property type="component" value="Unassembled WGS sequence"/>
</dbReference>
<organism evidence="4 5">
    <name type="scientific">Chitiniphilus shinanonensis</name>
    <dbReference type="NCBI Taxonomy" id="553088"/>
    <lineage>
        <taxon>Bacteria</taxon>
        <taxon>Pseudomonadati</taxon>
        <taxon>Pseudomonadota</taxon>
        <taxon>Betaproteobacteria</taxon>
        <taxon>Neisseriales</taxon>
        <taxon>Chitinibacteraceae</taxon>
        <taxon>Chitiniphilus</taxon>
    </lineage>
</organism>
<keyword evidence="5" id="KW-1185">Reference proteome</keyword>
<keyword evidence="2" id="KW-0472">Membrane</keyword>
<keyword evidence="3" id="KW-0175">Coiled coil</keyword>
<dbReference type="PANTHER" id="PTHR30203">
    <property type="entry name" value="OUTER MEMBRANE CATION EFFLUX PROTEIN"/>
    <property type="match status" value="1"/>
</dbReference>
<keyword evidence="2" id="KW-0812">Transmembrane</keyword>
<name>A0ABQ6BN56_9NEIS</name>
<dbReference type="Gene3D" id="2.20.200.10">
    <property type="entry name" value="Outer membrane efflux proteins (OEP)"/>
    <property type="match status" value="1"/>
</dbReference>
<dbReference type="Gene3D" id="1.20.1600.10">
    <property type="entry name" value="Outer membrane efflux proteins (OEP)"/>
    <property type="match status" value="1"/>
</dbReference>
<accession>A0ABQ6BN56</accession>
<evidence type="ECO:0000256" key="2">
    <source>
        <dbReference type="RuleBase" id="RU362097"/>
    </source>
</evidence>
<dbReference type="Pfam" id="PF02321">
    <property type="entry name" value="OEP"/>
    <property type="match status" value="2"/>
</dbReference>
<reference evidence="5" key="1">
    <citation type="journal article" date="2019" name="Int. J. Syst. Evol. Microbiol.">
        <title>The Global Catalogue of Microorganisms (GCM) 10K type strain sequencing project: providing services to taxonomists for standard genome sequencing and annotation.</title>
        <authorList>
            <consortium name="The Broad Institute Genomics Platform"/>
            <consortium name="The Broad Institute Genome Sequencing Center for Infectious Disease"/>
            <person name="Wu L."/>
            <person name="Ma J."/>
        </authorList>
    </citation>
    <scope>NUCLEOTIDE SEQUENCE [LARGE SCALE GENOMIC DNA]</scope>
    <source>
        <strain evidence="5">NBRC 104970</strain>
    </source>
</reference>
<dbReference type="InterPro" id="IPR003423">
    <property type="entry name" value="OMP_efflux"/>
</dbReference>
<dbReference type="PANTHER" id="PTHR30203:SF32">
    <property type="entry name" value="CATION EFFLUX SYSTEM PROTEIN CUSC"/>
    <property type="match status" value="1"/>
</dbReference>
<keyword evidence="2" id="KW-0449">Lipoprotein</keyword>
<evidence type="ECO:0000313" key="4">
    <source>
        <dbReference type="EMBL" id="GLS03353.1"/>
    </source>
</evidence>
<gene>
    <name evidence="4" type="ORF">GCM10007860_04960</name>
</gene>
<comment type="caution">
    <text evidence="4">The sequence shown here is derived from an EMBL/GenBank/DDBJ whole genome shotgun (WGS) entry which is preliminary data.</text>
</comment>
<evidence type="ECO:0000313" key="5">
    <source>
        <dbReference type="Proteomes" id="UP001156836"/>
    </source>
</evidence>
<dbReference type="EMBL" id="BSOZ01000004">
    <property type="protein sequence ID" value="GLS03353.1"/>
    <property type="molecule type" value="Genomic_DNA"/>
</dbReference>
<evidence type="ECO:0000256" key="1">
    <source>
        <dbReference type="ARBA" id="ARBA00007613"/>
    </source>
</evidence>
<keyword evidence="2" id="KW-1134">Transmembrane beta strand</keyword>
<evidence type="ECO:0000256" key="3">
    <source>
        <dbReference type="SAM" id="Coils"/>
    </source>
</evidence>
<dbReference type="InterPro" id="IPR010131">
    <property type="entry name" value="MdtP/NodT-like"/>
</dbReference>
<dbReference type="NCBIfam" id="TIGR01845">
    <property type="entry name" value="outer_NodT"/>
    <property type="match status" value="1"/>
</dbReference>
<keyword evidence="2" id="KW-0564">Palmitate</keyword>
<sequence length="464" mass="50216">MQQRIFTLLPLVALLGACSMAPRYERPASPVPVQLSAGQANTQAALPGWQDYFADPALKALIAQALDNNRDLRIAVARIQEARALYGITNADRLPTLALGGGEQAARTPRTVTGGEATVGRRYDANLGFTAFELDFWGRVKSLSDAARSRYLATEEAQRSVRISLIAEVANAYWNLRSFDERAELARKTVQSLSESDRVIGRRLETGLANKLDALQATAAVEEARASQANLERQARNARNALQLLVGAAVAVPDTDTLLVDTLPNTRVPEGLASDVLLVRPDVRQAEYALRAANADIGAARAAFFPTITLTANAGSASAQLSDLFGSGSGAWSFMPQITLPIFDSGRNKANLDLAEARKVIAVAEYERTVQTAFREVSDVLSDQQGQQEYVEALERAVARQTERLEVAQSRYDAGLVGYLDVLDAQRSQYLSQQALIDAARARLAVTAEAFKALGGDEQKPLEE</sequence>
<comment type="subcellular location">
    <subcellularLocation>
        <location evidence="2">Cell membrane</location>
        <topology evidence="2">Lipid-anchor</topology>
    </subcellularLocation>
</comment>
<protein>
    <submittedName>
        <fullName evidence="4">Multidrug ABC transporter permease</fullName>
    </submittedName>
</protein>